<dbReference type="EMBL" id="CP036316">
    <property type="protein sequence ID" value="QDT64219.1"/>
    <property type="molecule type" value="Genomic_DNA"/>
</dbReference>
<keyword evidence="2" id="KW-1185">Reference proteome</keyword>
<organism evidence="1 2">
    <name type="scientific">Calycomorphotria hydatis</name>
    <dbReference type="NCBI Taxonomy" id="2528027"/>
    <lineage>
        <taxon>Bacteria</taxon>
        <taxon>Pseudomonadati</taxon>
        <taxon>Planctomycetota</taxon>
        <taxon>Planctomycetia</taxon>
        <taxon>Planctomycetales</taxon>
        <taxon>Planctomycetaceae</taxon>
        <taxon>Calycomorphotria</taxon>
    </lineage>
</organism>
<evidence type="ECO:0000313" key="2">
    <source>
        <dbReference type="Proteomes" id="UP000319976"/>
    </source>
</evidence>
<dbReference type="RefSeq" id="WP_145261198.1">
    <property type="nucleotide sequence ID" value="NZ_CP036316.1"/>
</dbReference>
<name>A0A517T776_9PLAN</name>
<dbReference type="InterPro" id="IPR049797">
    <property type="entry name" value="HYExAFE"/>
</dbReference>
<dbReference type="AlphaFoldDB" id="A0A517T776"/>
<reference evidence="1 2" key="1">
    <citation type="submission" date="2019-02" db="EMBL/GenBank/DDBJ databases">
        <title>Deep-cultivation of Planctomycetes and their phenomic and genomic characterization uncovers novel biology.</title>
        <authorList>
            <person name="Wiegand S."/>
            <person name="Jogler M."/>
            <person name="Boedeker C."/>
            <person name="Pinto D."/>
            <person name="Vollmers J."/>
            <person name="Rivas-Marin E."/>
            <person name="Kohn T."/>
            <person name="Peeters S.H."/>
            <person name="Heuer A."/>
            <person name="Rast P."/>
            <person name="Oberbeckmann S."/>
            <person name="Bunk B."/>
            <person name="Jeske O."/>
            <person name="Meyerdierks A."/>
            <person name="Storesund J.E."/>
            <person name="Kallscheuer N."/>
            <person name="Luecker S."/>
            <person name="Lage O.M."/>
            <person name="Pohl T."/>
            <person name="Merkel B.J."/>
            <person name="Hornburger P."/>
            <person name="Mueller R.-W."/>
            <person name="Bruemmer F."/>
            <person name="Labrenz M."/>
            <person name="Spormann A.M."/>
            <person name="Op den Camp H."/>
            <person name="Overmann J."/>
            <person name="Amann R."/>
            <person name="Jetten M.S.M."/>
            <person name="Mascher T."/>
            <person name="Medema M.H."/>
            <person name="Devos D.P."/>
            <person name="Kaster A.-K."/>
            <person name="Ovreas L."/>
            <person name="Rohde M."/>
            <person name="Galperin M.Y."/>
            <person name="Jogler C."/>
        </authorList>
    </citation>
    <scope>NUCLEOTIDE SEQUENCE [LARGE SCALE GENOMIC DNA]</scope>
    <source>
        <strain evidence="1 2">V22</strain>
    </source>
</reference>
<evidence type="ECO:0000313" key="1">
    <source>
        <dbReference type="EMBL" id="QDT64219.1"/>
    </source>
</evidence>
<accession>A0A517T776</accession>
<sequence length="204" mass="23308">MAILSNHYEAAFDGFLRGNGVPFVPVDESRRLILKQASLKSLDFIVRSPDHGQLLIDVKGRQFPTGSRQFPTGRRQSPAGGRQFPTGSCQFPAGGCQFPAGGCQGGRRWENWVTEDDTRSMLKWEEIFGADSLALFVFSYELRLPRYERDHEELFEYRGNKYAFYGVPVAEYRSVMRQRSGSWETVGVPSRAFSQLRQPIRRFL</sequence>
<proteinExistence type="predicted"/>
<dbReference type="NCBIfam" id="NF038001">
    <property type="entry name" value="HYExAFE"/>
    <property type="match status" value="2"/>
</dbReference>
<dbReference type="KEGG" id="chya:V22_14500"/>
<dbReference type="Proteomes" id="UP000319976">
    <property type="component" value="Chromosome"/>
</dbReference>
<dbReference type="OrthoDB" id="272676at2"/>
<gene>
    <name evidence="1" type="ORF">V22_14500</name>
</gene>
<protein>
    <submittedName>
        <fullName evidence="1">Uncharacterized protein</fullName>
    </submittedName>
</protein>